<evidence type="ECO:0000313" key="1">
    <source>
        <dbReference type="EMBL" id="GES79512.1"/>
    </source>
</evidence>
<organism evidence="1 2">
    <name type="scientific">Rhizophagus clarus</name>
    <dbReference type="NCBI Taxonomy" id="94130"/>
    <lineage>
        <taxon>Eukaryota</taxon>
        <taxon>Fungi</taxon>
        <taxon>Fungi incertae sedis</taxon>
        <taxon>Mucoromycota</taxon>
        <taxon>Glomeromycotina</taxon>
        <taxon>Glomeromycetes</taxon>
        <taxon>Glomerales</taxon>
        <taxon>Glomeraceae</taxon>
        <taxon>Rhizophagus</taxon>
    </lineage>
</organism>
<accession>A0A8H3L103</accession>
<sequence>MMYKEPYKMKDCTDDFHDYIVEWFLDTEFVDEHSMDEFSELLEKEYYDLINKRLNNERKGLDEDLANKIFNSFEKRRGKGVFKKHEKIFFTLEERRESLNNRPLLLQDLTGITQDIIIRTLRENVENVISAIQQGYIKTDELGDRRIIFQSSEPANLNENQTSSMIRLHSTVGEITVDIDMRNRRINGIVWREDNTSGPSLYRSPFRRTVNIQSNIGTSGDRARTPKYYGTPIYIHQNEYVIVPETHGIR</sequence>
<comment type="caution">
    <text evidence="1">The sequence shown here is derived from an EMBL/GenBank/DDBJ whole genome shotgun (WGS) entry which is preliminary data.</text>
</comment>
<reference evidence="1" key="1">
    <citation type="submission" date="2019-10" db="EMBL/GenBank/DDBJ databases">
        <title>Conservation and host-specific expression of non-tandemly repeated heterogenous ribosome RNA gene in arbuscular mycorrhizal fungi.</title>
        <authorList>
            <person name="Maeda T."/>
            <person name="Kobayashi Y."/>
            <person name="Nakagawa T."/>
            <person name="Ezawa T."/>
            <person name="Yamaguchi K."/>
            <person name="Bino T."/>
            <person name="Nishimoto Y."/>
            <person name="Shigenobu S."/>
            <person name="Kawaguchi M."/>
        </authorList>
    </citation>
    <scope>NUCLEOTIDE SEQUENCE</scope>
    <source>
        <strain evidence="1">HR1</strain>
    </source>
</reference>
<protein>
    <submittedName>
        <fullName evidence="1">Uncharacterized protein</fullName>
    </submittedName>
</protein>
<proteinExistence type="predicted"/>
<dbReference type="AlphaFoldDB" id="A0A8H3L103"/>
<dbReference type="EMBL" id="BLAL01000044">
    <property type="protein sequence ID" value="GES79512.1"/>
    <property type="molecule type" value="Genomic_DNA"/>
</dbReference>
<dbReference type="Proteomes" id="UP000615446">
    <property type="component" value="Unassembled WGS sequence"/>
</dbReference>
<evidence type="ECO:0000313" key="2">
    <source>
        <dbReference type="Proteomes" id="UP000615446"/>
    </source>
</evidence>
<name>A0A8H3L103_9GLOM</name>
<dbReference type="OrthoDB" id="2382986at2759"/>
<gene>
    <name evidence="1" type="ORF">RCL2_000681200</name>
</gene>